<evidence type="ECO:0000313" key="2">
    <source>
        <dbReference type="EMBL" id="KAF7404290.1"/>
    </source>
</evidence>
<gene>
    <name evidence="2" type="ORF">H0235_014984</name>
</gene>
<dbReference type="Proteomes" id="UP000600918">
    <property type="component" value="Unassembled WGS sequence"/>
</dbReference>
<feature type="region of interest" description="Disordered" evidence="1">
    <location>
        <begin position="90"/>
        <end position="178"/>
    </location>
</feature>
<proteinExistence type="predicted"/>
<comment type="caution">
    <text evidence="2">The sequence shown here is derived from an EMBL/GenBank/DDBJ whole genome shotgun (WGS) entry which is preliminary data.</text>
</comment>
<sequence>MRVARREGRKERVFHRAKGLAGRNNVYPRFGLAYSRGGGEESGGGDGTTAILFSGVIFYQHRQPSALTNPSTHSSPYFELRDSRAKKWNIAGYGGAGRPPLEQEDEEEMEEAKEWREASEYGAAGCGTKGQSRSRCFDNTARRKGGRGEEEAEEAEESSDAAGARGRKSGNGGKEEEV</sequence>
<keyword evidence="3" id="KW-1185">Reference proteome</keyword>
<reference evidence="2" key="1">
    <citation type="journal article" date="2020" name="G3 (Bethesda)">
        <title>High-Quality Assemblies for Three Invasive Social Wasps from the &lt;i&gt;Vespula&lt;/i&gt; Genus.</title>
        <authorList>
            <person name="Harrop T.W.R."/>
            <person name="Guhlin J."/>
            <person name="McLaughlin G.M."/>
            <person name="Permina E."/>
            <person name="Stockwell P."/>
            <person name="Gilligan J."/>
            <person name="Le Lec M.F."/>
            <person name="Gruber M.A.M."/>
            <person name="Quinn O."/>
            <person name="Lovegrove M."/>
            <person name="Duncan E.J."/>
            <person name="Remnant E.J."/>
            <person name="Van Eeckhoven J."/>
            <person name="Graham B."/>
            <person name="Knapp R.A."/>
            <person name="Langford K.W."/>
            <person name="Kronenberg Z."/>
            <person name="Press M.O."/>
            <person name="Eacker S.M."/>
            <person name="Wilson-Rankin E.E."/>
            <person name="Purcell J."/>
            <person name="Lester P.J."/>
            <person name="Dearden P.K."/>
        </authorList>
    </citation>
    <scope>NUCLEOTIDE SEQUENCE</scope>
    <source>
        <strain evidence="2">Volc-1</strain>
    </source>
</reference>
<accession>A0A834KD07</accession>
<evidence type="ECO:0000313" key="3">
    <source>
        <dbReference type="Proteomes" id="UP000600918"/>
    </source>
</evidence>
<protein>
    <submittedName>
        <fullName evidence="2">Uncharacterized protein</fullName>
    </submittedName>
</protein>
<feature type="compositionally biased region" description="Acidic residues" evidence="1">
    <location>
        <begin position="150"/>
        <end position="159"/>
    </location>
</feature>
<dbReference type="AlphaFoldDB" id="A0A834KD07"/>
<feature type="compositionally biased region" description="Acidic residues" evidence="1">
    <location>
        <begin position="102"/>
        <end position="111"/>
    </location>
</feature>
<evidence type="ECO:0000256" key="1">
    <source>
        <dbReference type="SAM" id="MobiDB-lite"/>
    </source>
</evidence>
<name>A0A834KD07_VESPE</name>
<organism evidence="2 3">
    <name type="scientific">Vespula pensylvanica</name>
    <name type="common">Western yellow jacket</name>
    <name type="synonym">Wasp</name>
    <dbReference type="NCBI Taxonomy" id="30213"/>
    <lineage>
        <taxon>Eukaryota</taxon>
        <taxon>Metazoa</taxon>
        <taxon>Ecdysozoa</taxon>
        <taxon>Arthropoda</taxon>
        <taxon>Hexapoda</taxon>
        <taxon>Insecta</taxon>
        <taxon>Pterygota</taxon>
        <taxon>Neoptera</taxon>
        <taxon>Endopterygota</taxon>
        <taxon>Hymenoptera</taxon>
        <taxon>Apocrita</taxon>
        <taxon>Aculeata</taxon>
        <taxon>Vespoidea</taxon>
        <taxon>Vespidae</taxon>
        <taxon>Vespinae</taxon>
        <taxon>Vespula</taxon>
    </lineage>
</organism>
<dbReference type="EMBL" id="JACSDY010000016">
    <property type="protein sequence ID" value="KAF7404290.1"/>
    <property type="molecule type" value="Genomic_DNA"/>
</dbReference>